<comment type="caution">
    <text evidence="3">The sequence shown here is derived from an EMBL/GenBank/DDBJ whole genome shotgun (WGS) entry which is preliminary data.</text>
</comment>
<dbReference type="EMBL" id="JARVKF010000363">
    <property type="protein sequence ID" value="KAK9418576.1"/>
    <property type="molecule type" value="Genomic_DNA"/>
</dbReference>
<evidence type="ECO:0008006" key="5">
    <source>
        <dbReference type="Google" id="ProtNLM"/>
    </source>
</evidence>
<protein>
    <recommendedName>
        <fullName evidence="5">Cell wall protein</fullName>
    </recommendedName>
</protein>
<reference evidence="3 4" key="1">
    <citation type="journal article" date="2024" name="J. Plant Pathol.">
        <title>Sequence and assembly of the genome of Seiridium unicorne, isolate CBS 538.82, causal agent of cypress canker disease.</title>
        <authorList>
            <person name="Scali E."/>
            <person name="Rocca G.D."/>
            <person name="Danti R."/>
            <person name="Garbelotto M."/>
            <person name="Barberini S."/>
            <person name="Baroncelli R."/>
            <person name="Emiliani G."/>
        </authorList>
    </citation>
    <scope>NUCLEOTIDE SEQUENCE [LARGE SCALE GENOMIC DNA]</scope>
    <source>
        <strain evidence="3 4">BM-138-508</strain>
    </source>
</reference>
<feature type="region of interest" description="Disordered" evidence="1">
    <location>
        <begin position="136"/>
        <end position="166"/>
    </location>
</feature>
<sequence length="196" mass="19439">MQLITGTVVFLSGIGLAASEPVLAPKAAVTAAALVHAHLDNLSDGVVRRDIISDIEQAFIGKAESKISSIEGALSTATGEIASKLKDTYSSALDDLSSGISSLDSFAATATGVAGSAASSLVSEARAFYSSAIPATSTPTGTATSTETSVTITSTTSTTSPTTTPNAAVGMAAPPSGMIWLGSAIVGGVSFLHVLF</sequence>
<dbReference type="Proteomes" id="UP001408356">
    <property type="component" value="Unassembled WGS sequence"/>
</dbReference>
<gene>
    <name evidence="3" type="ORF">SUNI508_07833</name>
</gene>
<keyword evidence="4" id="KW-1185">Reference proteome</keyword>
<proteinExistence type="predicted"/>
<feature type="signal peptide" evidence="2">
    <location>
        <begin position="1"/>
        <end position="19"/>
    </location>
</feature>
<organism evidence="3 4">
    <name type="scientific">Seiridium unicorne</name>
    <dbReference type="NCBI Taxonomy" id="138068"/>
    <lineage>
        <taxon>Eukaryota</taxon>
        <taxon>Fungi</taxon>
        <taxon>Dikarya</taxon>
        <taxon>Ascomycota</taxon>
        <taxon>Pezizomycotina</taxon>
        <taxon>Sordariomycetes</taxon>
        <taxon>Xylariomycetidae</taxon>
        <taxon>Amphisphaeriales</taxon>
        <taxon>Sporocadaceae</taxon>
        <taxon>Seiridium</taxon>
    </lineage>
</organism>
<feature type="compositionally biased region" description="Low complexity" evidence="1">
    <location>
        <begin position="136"/>
        <end position="165"/>
    </location>
</feature>
<accession>A0ABR2UVH0</accession>
<feature type="chain" id="PRO_5046812678" description="Cell wall protein" evidence="2">
    <location>
        <begin position="20"/>
        <end position="196"/>
    </location>
</feature>
<evidence type="ECO:0000313" key="3">
    <source>
        <dbReference type="EMBL" id="KAK9418576.1"/>
    </source>
</evidence>
<evidence type="ECO:0000256" key="2">
    <source>
        <dbReference type="SAM" id="SignalP"/>
    </source>
</evidence>
<evidence type="ECO:0000256" key="1">
    <source>
        <dbReference type="SAM" id="MobiDB-lite"/>
    </source>
</evidence>
<keyword evidence="2" id="KW-0732">Signal</keyword>
<name>A0ABR2UVH0_9PEZI</name>
<evidence type="ECO:0000313" key="4">
    <source>
        <dbReference type="Proteomes" id="UP001408356"/>
    </source>
</evidence>